<accession>A0A2G5U896</accession>
<feature type="domain" description="C-type lectin" evidence="2">
    <location>
        <begin position="407"/>
        <end position="571"/>
    </location>
</feature>
<reference evidence="4" key="1">
    <citation type="submission" date="2017-10" db="EMBL/GenBank/DDBJ databases">
        <title>Rapid genome shrinkage in a self-fertile nematode reveals novel sperm competition proteins.</title>
        <authorList>
            <person name="Yin D."/>
            <person name="Schwarz E.M."/>
            <person name="Thomas C.G."/>
            <person name="Felde R.L."/>
            <person name="Korf I.F."/>
            <person name="Cutter A.D."/>
            <person name="Schartner C.M."/>
            <person name="Ralston E.J."/>
            <person name="Meyer B.J."/>
            <person name="Haag E.S."/>
        </authorList>
    </citation>
    <scope>NUCLEOTIDE SEQUENCE [LARGE SCALE GENOMIC DNA]</scope>
    <source>
        <strain evidence="4">JU1422</strain>
    </source>
</reference>
<dbReference type="STRING" id="1611254.A0A2G5U896"/>
<feature type="chain" id="PRO_5013579633" description="C-type lectin domain-containing protein" evidence="1">
    <location>
        <begin position="19"/>
        <end position="581"/>
    </location>
</feature>
<dbReference type="Gene3D" id="3.10.100.10">
    <property type="entry name" value="Mannose-Binding Protein A, subunit A"/>
    <property type="match status" value="2"/>
</dbReference>
<dbReference type="SUPFAM" id="SSF56436">
    <property type="entry name" value="C-type lectin-like"/>
    <property type="match status" value="2"/>
</dbReference>
<dbReference type="OrthoDB" id="441660at2759"/>
<evidence type="ECO:0000259" key="2">
    <source>
        <dbReference type="PROSITE" id="PS50041"/>
    </source>
</evidence>
<dbReference type="InterPro" id="IPR016186">
    <property type="entry name" value="C-type_lectin-like/link_sf"/>
</dbReference>
<dbReference type="PANTHER" id="PTHR47753">
    <property type="entry name" value="C-TYPE LECTIN-RELATED"/>
    <property type="match status" value="1"/>
</dbReference>
<dbReference type="InterPro" id="IPR001304">
    <property type="entry name" value="C-type_lectin-like"/>
</dbReference>
<dbReference type="AlphaFoldDB" id="A0A2G5U896"/>
<keyword evidence="4" id="KW-1185">Reference proteome</keyword>
<dbReference type="PANTHER" id="PTHR47753:SF2">
    <property type="entry name" value="C-TYPE LECTIN DOMAIN-CONTAINING PROTEIN"/>
    <property type="match status" value="1"/>
</dbReference>
<evidence type="ECO:0000256" key="1">
    <source>
        <dbReference type="SAM" id="SignalP"/>
    </source>
</evidence>
<dbReference type="PROSITE" id="PS50041">
    <property type="entry name" value="C_TYPE_LECTIN_2"/>
    <property type="match status" value="1"/>
</dbReference>
<gene>
    <name evidence="3" type="primary">Cnig_chr_IV.g15016</name>
    <name evidence="3" type="ORF">B9Z55_015016</name>
</gene>
<evidence type="ECO:0000313" key="3">
    <source>
        <dbReference type="EMBL" id="PIC35762.1"/>
    </source>
</evidence>
<protein>
    <recommendedName>
        <fullName evidence="2">C-type lectin domain-containing protein</fullName>
    </recommendedName>
</protein>
<dbReference type="Pfam" id="PF00059">
    <property type="entry name" value="Lectin_C"/>
    <property type="match status" value="1"/>
</dbReference>
<feature type="signal peptide" evidence="1">
    <location>
        <begin position="1"/>
        <end position="18"/>
    </location>
</feature>
<evidence type="ECO:0000313" key="4">
    <source>
        <dbReference type="Proteomes" id="UP000230233"/>
    </source>
</evidence>
<sequence length="581" mass="66047">MLMKLLISVTLILKYTNGQSERDGSFQSMCEFWHGKYNPRSNGYNSMSGDKCSIEFPEATDSKQSAKRYCEENFPFHINEAVPGKSTKCDAEATLICKSGWTQMFGRCYKLEKRMMTRGDADKHCESQKATIAFLHREALPFRINDYFTRVSSIWMDASEAITNELIHNVENGHLLLALDGFKYNLPNIALARVKLSEKAMVLCEYTPPMNQAESNYLLKRFGEIYYPTVFTSYSAFVRTSSSLSRLGNDESAHNKYCAKVMKPFIPNGMASSAVPTREFLDELAKMKIGGIVRTSAFSTNSDKSDRIKKTCKSYPTSDFHTFVLNSQNQNLYRRVEKSEWRPSQPKETCDAGTYSTGVVMSRDGEMGLETMSDARHAPIFCQTVVESYEYIGCPSGYHMYHRKELGQKWCHKFVDDSRMNYDDAQNQCQKEGAFLSGYASQDELKFLDSLMDKSAHAYEHNSHDHAYLGAKRRGECNKFGSISTPGYDRDVNSPCSRKRVFEWKNGVAPNPPDIESNWMTPNEPNNVGENEKCLVLLKGTADAYDNLRNVDRTMKLNDCDCPRRLNYFCGKEAPIVKTGN</sequence>
<dbReference type="SMART" id="SM00034">
    <property type="entry name" value="CLECT"/>
    <property type="match status" value="2"/>
</dbReference>
<comment type="caution">
    <text evidence="3">The sequence shown here is derived from an EMBL/GenBank/DDBJ whole genome shotgun (WGS) entry which is preliminary data.</text>
</comment>
<organism evidence="3 4">
    <name type="scientific">Caenorhabditis nigoni</name>
    <dbReference type="NCBI Taxonomy" id="1611254"/>
    <lineage>
        <taxon>Eukaryota</taxon>
        <taxon>Metazoa</taxon>
        <taxon>Ecdysozoa</taxon>
        <taxon>Nematoda</taxon>
        <taxon>Chromadorea</taxon>
        <taxon>Rhabditida</taxon>
        <taxon>Rhabditina</taxon>
        <taxon>Rhabditomorpha</taxon>
        <taxon>Rhabditoidea</taxon>
        <taxon>Rhabditidae</taxon>
        <taxon>Peloderinae</taxon>
        <taxon>Caenorhabditis</taxon>
    </lineage>
</organism>
<name>A0A2G5U896_9PELO</name>
<dbReference type="Proteomes" id="UP000230233">
    <property type="component" value="Chromosome IV"/>
</dbReference>
<keyword evidence="1" id="KW-0732">Signal</keyword>
<dbReference type="CDD" id="cd00037">
    <property type="entry name" value="CLECT"/>
    <property type="match status" value="1"/>
</dbReference>
<proteinExistence type="predicted"/>
<dbReference type="InterPro" id="IPR016187">
    <property type="entry name" value="CTDL_fold"/>
</dbReference>
<dbReference type="EMBL" id="PDUG01000004">
    <property type="protein sequence ID" value="PIC35762.1"/>
    <property type="molecule type" value="Genomic_DNA"/>
</dbReference>